<keyword evidence="1" id="KW-0812">Transmembrane</keyword>
<accession>A0A2P2NVA1</accession>
<feature type="transmembrane region" description="Helical" evidence="1">
    <location>
        <begin position="6"/>
        <end position="27"/>
    </location>
</feature>
<dbReference type="AlphaFoldDB" id="A0A2P2NVA1"/>
<proteinExistence type="predicted"/>
<organism evidence="2">
    <name type="scientific">Rhizophora mucronata</name>
    <name type="common">Asiatic mangrove</name>
    <dbReference type="NCBI Taxonomy" id="61149"/>
    <lineage>
        <taxon>Eukaryota</taxon>
        <taxon>Viridiplantae</taxon>
        <taxon>Streptophyta</taxon>
        <taxon>Embryophyta</taxon>
        <taxon>Tracheophyta</taxon>
        <taxon>Spermatophyta</taxon>
        <taxon>Magnoliopsida</taxon>
        <taxon>eudicotyledons</taxon>
        <taxon>Gunneridae</taxon>
        <taxon>Pentapetalae</taxon>
        <taxon>rosids</taxon>
        <taxon>fabids</taxon>
        <taxon>Malpighiales</taxon>
        <taxon>Rhizophoraceae</taxon>
        <taxon>Rhizophora</taxon>
    </lineage>
</organism>
<protein>
    <submittedName>
        <fullName evidence="2">Uncharacterized protein</fullName>
    </submittedName>
</protein>
<reference evidence="2" key="1">
    <citation type="submission" date="2018-02" db="EMBL/GenBank/DDBJ databases">
        <title>Rhizophora mucronata_Transcriptome.</title>
        <authorList>
            <person name="Meera S.P."/>
            <person name="Sreeshan A."/>
            <person name="Augustine A."/>
        </authorList>
    </citation>
    <scope>NUCLEOTIDE SEQUENCE</scope>
    <source>
        <tissue evidence="2">Leaf</tissue>
    </source>
</reference>
<name>A0A2P2NVA1_RHIMU</name>
<keyword evidence="1" id="KW-0472">Membrane</keyword>
<dbReference type="EMBL" id="GGEC01065954">
    <property type="protein sequence ID" value="MBX46438.1"/>
    <property type="molecule type" value="Transcribed_RNA"/>
</dbReference>
<sequence>MVIFSLIYSLCLGGHKVFIILVIQRNYARSDTNKRK</sequence>
<keyword evidence="1" id="KW-1133">Transmembrane helix</keyword>
<evidence type="ECO:0000313" key="2">
    <source>
        <dbReference type="EMBL" id="MBX46438.1"/>
    </source>
</evidence>
<evidence type="ECO:0000256" key="1">
    <source>
        <dbReference type="SAM" id="Phobius"/>
    </source>
</evidence>